<organism evidence="1 2">
    <name type="scientific">Araneus ventricosus</name>
    <name type="common">Orbweaver spider</name>
    <name type="synonym">Epeira ventricosa</name>
    <dbReference type="NCBI Taxonomy" id="182803"/>
    <lineage>
        <taxon>Eukaryota</taxon>
        <taxon>Metazoa</taxon>
        <taxon>Ecdysozoa</taxon>
        <taxon>Arthropoda</taxon>
        <taxon>Chelicerata</taxon>
        <taxon>Arachnida</taxon>
        <taxon>Araneae</taxon>
        <taxon>Araneomorphae</taxon>
        <taxon>Entelegynae</taxon>
        <taxon>Araneoidea</taxon>
        <taxon>Araneidae</taxon>
        <taxon>Araneus</taxon>
    </lineage>
</organism>
<evidence type="ECO:0000313" key="1">
    <source>
        <dbReference type="EMBL" id="GBL90399.1"/>
    </source>
</evidence>
<accession>A0A4Y2BFS9</accession>
<protein>
    <submittedName>
        <fullName evidence="1">Uncharacterized protein</fullName>
    </submittedName>
</protein>
<gene>
    <name evidence="1" type="ORF">AVEN_178834_1</name>
</gene>
<reference evidence="1 2" key="1">
    <citation type="journal article" date="2019" name="Sci. Rep.">
        <title>Orb-weaving spider Araneus ventricosus genome elucidates the spidroin gene catalogue.</title>
        <authorList>
            <person name="Kono N."/>
            <person name="Nakamura H."/>
            <person name="Ohtoshi R."/>
            <person name="Moran D.A.P."/>
            <person name="Shinohara A."/>
            <person name="Yoshida Y."/>
            <person name="Fujiwara M."/>
            <person name="Mori M."/>
            <person name="Tomita M."/>
            <person name="Arakawa K."/>
        </authorList>
    </citation>
    <scope>NUCLEOTIDE SEQUENCE [LARGE SCALE GENOMIC DNA]</scope>
</reference>
<comment type="caution">
    <text evidence="1">The sequence shown here is derived from an EMBL/GenBank/DDBJ whole genome shotgun (WGS) entry which is preliminary data.</text>
</comment>
<dbReference type="EMBL" id="BGPR01000071">
    <property type="protein sequence ID" value="GBL90399.1"/>
    <property type="molecule type" value="Genomic_DNA"/>
</dbReference>
<keyword evidence="2" id="KW-1185">Reference proteome</keyword>
<name>A0A4Y2BFS9_ARAVE</name>
<evidence type="ECO:0000313" key="2">
    <source>
        <dbReference type="Proteomes" id="UP000499080"/>
    </source>
</evidence>
<proteinExistence type="predicted"/>
<dbReference type="AlphaFoldDB" id="A0A4Y2BFS9"/>
<sequence>MGESVDVGHGQGLCVYQAHEHGGSSEELRLKLRPSAPENETTQLRSFAILNRSQIANMKSNQISNISFYTLHEQRNEEKKRKPINNQI</sequence>
<dbReference type="Proteomes" id="UP000499080">
    <property type="component" value="Unassembled WGS sequence"/>
</dbReference>